<name>A0A367GQM3_9SPHI</name>
<feature type="transmembrane region" description="Helical" evidence="1">
    <location>
        <begin position="7"/>
        <end position="26"/>
    </location>
</feature>
<keyword evidence="1" id="KW-0812">Transmembrane</keyword>
<evidence type="ECO:0000313" key="3">
    <source>
        <dbReference type="Proteomes" id="UP000253209"/>
    </source>
</evidence>
<feature type="transmembrane region" description="Helical" evidence="1">
    <location>
        <begin position="32"/>
        <end position="52"/>
    </location>
</feature>
<keyword evidence="1" id="KW-0472">Membrane</keyword>
<dbReference type="RefSeq" id="WP_114005338.1">
    <property type="nucleotide sequence ID" value="NZ_QGDC01000005.1"/>
</dbReference>
<dbReference type="OrthoDB" id="773226at2"/>
<organism evidence="2 3">
    <name type="scientific">Mucilaginibacter hurinus</name>
    <dbReference type="NCBI Taxonomy" id="2201324"/>
    <lineage>
        <taxon>Bacteria</taxon>
        <taxon>Pseudomonadati</taxon>
        <taxon>Bacteroidota</taxon>
        <taxon>Sphingobacteriia</taxon>
        <taxon>Sphingobacteriales</taxon>
        <taxon>Sphingobacteriaceae</taxon>
        <taxon>Mucilaginibacter</taxon>
    </lineage>
</organism>
<comment type="caution">
    <text evidence="2">The sequence shown here is derived from an EMBL/GenBank/DDBJ whole genome shotgun (WGS) entry which is preliminary data.</text>
</comment>
<evidence type="ECO:0000256" key="1">
    <source>
        <dbReference type="SAM" id="Phobius"/>
    </source>
</evidence>
<reference evidence="2 3" key="1">
    <citation type="submission" date="2018-05" db="EMBL/GenBank/DDBJ databases">
        <title>Mucilaginibacter hurinus sp. nov., isolated from briquette warehouse soil.</title>
        <authorList>
            <person name="Choi L."/>
        </authorList>
    </citation>
    <scope>NUCLEOTIDE SEQUENCE [LARGE SCALE GENOMIC DNA]</scope>
    <source>
        <strain evidence="2 3">ZR32</strain>
    </source>
</reference>
<keyword evidence="3" id="KW-1185">Reference proteome</keyword>
<dbReference type="Pfam" id="PF19885">
    <property type="entry name" value="DUF6358"/>
    <property type="match status" value="1"/>
</dbReference>
<evidence type="ECO:0000313" key="2">
    <source>
        <dbReference type="EMBL" id="RCH55013.1"/>
    </source>
</evidence>
<dbReference type="InterPro" id="IPR045938">
    <property type="entry name" value="DUF6358"/>
</dbReference>
<protein>
    <submittedName>
        <fullName evidence="2">Uncharacterized protein</fullName>
    </submittedName>
</protein>
<gene>
    <name evidence="2" type="ORF">DJ568_11115</name>
</gene>
<proteinExistence type="predicted"/>
<dbReference type="Proteomes" id="UP000253209">
    <property type="component" value="Unassembled WGS sequence"/>
</dbReference>
<accession>A0A367GQM3</accession>
<dbReference type="EMBL" id="QGDC01000005">
    <property type="protein sequence ID" value="RCH55013.1"/>
    <property type="molecule type" value="Genomic_DNA"/>
</dbReference>
<sequence>MGKKIALNVLYNVGIIISLFVGYEGIATKNYSWTLGAVFIGAILVVLKIKLVKEVRELNKRR</sequence>
<keyword evidence="1" id="KW-1133">Transmembrane helix</keyword>
<dbReference type="AlphaFoldDB" id="A0A367GQM3"/>